<keyword evidence="4" id="KW-0862">Zinc</keyword>
<dbReference type="EMBL" id="MCGO01000061">
    <property type="protein sequence ID" value="ORY34537.1"/>
    <property type="molecule type" value="Genomic_DNA"/>
</dbReference>
<evidence type="ECO:0000259" key="8">
    <source>
        <dbReference type="PROSITE" id="PS50157"/>
    </source>
</evidence>
<dbReference type="OrthoDB" id="6365676at2759"/>
<feature type="compositionally biased region" description="Polar residues" evidence="7">
    <location>
        <begin position="40"/>
        <end position="49"/>
    </location>
</feature>
<dbReference type="InterPro" id="IPR013087">
    <property type="entry name" value="Znf_C2H2_type"/>
</dbReference>
<dbReference type="PROSITE" id="PS00028">
    <property type="entry name" value="ZINC_FINGER_C2H2_1"/>
    <property type="match status" value="2"/>
</dbReference>
<dbReference type="AlphaFoldDB" id="A0A1Y2BIZ6"/>
<feature type="region of interest" description="Disordered" evidence="7">
    <location>
        <begin position="40"/>
        <end position="63"/>
    </location>
</feature>
<dbReference type="Pfam" id="PF00096">
    <property type="entry name" value="zf-C2H2"/>
    <property type="match status" value="2"/>
</dbReference>
<keyword evidence="1" id="KW-0479">Metal-binding</keyword>
<protein>
    <recommendedName>
        <fullName evidence="8">C2H2-type domain-containing protein</fullName>
    </recommendedName>
</protein>
<feature type="domain" description="C2H2-type" evidence="8">
    <location>
        <begin position="64"/>
        <end position="93"/>
    </location>
</feature>
<dbReference type="FunFam" id="3.30.160.60:FF:000100">
    <property type="entry name" value="Zinc finger 45-like"/>
    <property type="match status" value="1"/>
</dbReference>
<dbReference type="FunFam" id="3.30.160.60:FF:000446">
    <property type="entry name" value="Zinc finger protein"/>
    <property type="match status" value="1"/>
</dbReference>
<dbReference type="Proteomes" id="UP000193642">
    <property type="component" value="Unassembled WGS sequence"/>
</dbReference>
<keyword evidence="2" id="KW-0677">Repeat</keyword>
<evidence type="ECO:0000313" key="11">
    <source>
        <dbReference type="Proteomes" id="UP000193642"/>
    </source>
</evidence>
<evidence type="ECO:0000256" key="5">
    <source>
        <dbReference type="ARBA" id="ARBA00023242"/>
    </source>
</evidence>
<keyword evidence="5" id="KW-0539">Nucleus</keyword>
<keyword evidence="11" id="KW-1185">Reference proteome</keyword>
<evidence type="ECO:0000256" key="4">
    <source>
        <dbReference type="ARBA" id="ARBA00022833"/>
    </source>
</evidence>
<evidence type="ECO:0000256" key="1">
    <source>
        <dbReference type="ARBA" id="ARBA00022723"/>
    </source>
</evidence>
<feature type="non-terminal residue" evidence="9">
    <location>
        <position position="152"/>
    </location>
</feature>
<dbReference type="SUPFAM" id="SSF57667">
    <property type="entry name" value="beta-beta-alpha zinc fingers"/>
    <property type="match status" value="2"/>
</dbReference>
<dbReference type="Gene3D" id="3.30.160.60">
    <property type="entry name" value="Classic Zinc Finger"/>
    <property type="match status" value="3"/>
</dbReference>
<accession>A0A1Y2BIZ6</accession>
<dbReference type="STRING" id="329046.A0A1Y2BIZ6"/>
<feature type="domain" description="C2H2-type" evidence="8">
    <location>
        <begin position="94"/>
        <end position="121"/>
    </location>
</feature>
<dbReference type="PANTHER" id="PTHR23235">
    <property type="entry name" value="KRUEPPEL-LIKE TRANSCRIPTION FACTOR"/>
    <property type="match status" value="1"/>
</dbReference>
<dbReference type="EMBL" id="MCGO01000051">
    <property type="protein sequence ID" value="ORY37202.1"/>
    <property type="molecule type" value="Genomic_DNA"/>
</dbReference>
<dbReference type="PANTHER" id="PTHR23235:SF142">
    <property type="entry name" value="ZINC FINGER PROTEIN 384"/>
    <property type="match status" value="1"/>
</dbReference>
<dbReference type="GO" id="GO:0000981">
    <property type="term" value="F:DNA-binding transcription factor activity, RNA polymerase II-specific"/>
    <property type="evidence" value="ECO:0007669"/>
    <property type="project" value="TreeGrafter"/>
</dbReference>
<evidence type="ECO:0000256" key="6">
    <source>
        <dbReference type="PROSITE-ProRule" id="PRU00042"/>
    </source>
</evidence>
<organism evidence="9 11">
    <name type="scientific">Rhizoclosmatium globosum</name>
    <dbReference type="NCBI Taxonomy" id="329046"/>
    <lineage>
        <taxon>Eukaryota</taxon>
        <taxon>Fungi</taxon>
        <taxon>Fungi incertae sedis</taxon>
        <taxon>Chytridiomycota</taxon>
        <taxon>Chytridiomycota incertae sedis</taxon>
        <taxon>Chytridiomycetes</taxon>
        <taxon>Chytridiales</taxon>
        <taxon>Chytriomycetaceae</taxon>
        <taxon>Rhizoclosmatium</taxon>
    </lineage>
</organism>
<dbReference type="SMART" id="SM00355">
    <property type="entry name" value="ZnF_C2H2"/>
    <property type="match status" value="3"/>
</dbReference>
<reference evidence="9 11" key="1">
    <citation type="submission" date="2016-07" db="EMBL/GenBank/DDBJ databases">
        <title>Pervasive Adenine N6-methylation of Active Genes in Fungi.</title>
        <authorList>
            <consortium name="DOE Joint Genome Institute"/>
            <person name="Mondo S.J."/>
            <person name="Dannebaum R.O."/>
            <person name="Kuo R.C."/>
            <person name="Labutti K."/>
            <person name="Haridas S."/>
            <person name="Kuo A."/>
            <person name="Salamov A."/>
            <person name="Ahrendt S.R."/>
            <person name="Lipzen A."/>
            <person name="Sullivan W."/>
            <person name="Andreopoulos W.B."/>
            <person name="Clum A."/>
            <person name="Lindquist E."/>
            <person name="Daum C."/>
            <person name="Ramamoorthy G.K."/>
            <person name="Gryganskyi A."/>
            <person name="Culley D."/>
            <person name="Magnuson J.K."/>
            <person name="James T.Y."/>
            <person name="O'Malley M.A."/>
            <person name="Stajich J.E."/>
            <person name="Spatafora J.W."/>
            <person name="Visel A."/>
            <person name="Grigoriev I.V."/>
        </authorList>
    </citation>
    <scope>NUCLEOTIDE SEQUENCE [LARGE SCALE GENOMIC DNA]</scope>
    <source>
        <strain evidence="9 11">JEL800</strain>
    </source>
</reference>
<comment type="caution">
    <text evidence="9">The sequence shown here is derived from an EMBL/GenBank/DDBJ whole genome shotgun (WGS) entry which is preliminary data.</text>
</comment>
<gene>
    <name evidence="10" type="ORF">BCR33DRAFT_683119</name>
    <name evidence="9" type="ORF">BCR33DRAFT_684119</name>
</gene>
<name>A0A1Y2BIZ6_9FUNG</name>
<evidence type="ECO:0000256" key="2">
    <source>
        <dbReference type="ARBA" id="ARBA00022737"/>
    </source>
</evidence>
<sequence length="152" mass="16988">MNDLIIQFTDDRGHSPTLSDLSVTETDSKHDLDSLNCFEQASPAPSDSTLYLRPTKRSSAPTEKKCHFPGCTRIFTKFANLKAHIATHTGIRDFRCSTCSATFTTKNRLVVHERVHTNEKPYACNVLGCSYAARQKCALTSHMITHLTAKEK</sequence>
<evidence type="ECO:0000313" key="10">
    <source>
        <dbReference type="EMBL" id="ORY37202.1"/>
    </source>
</evidence>
<proteinExistence type="predicted"/>
<evidence type="ECO:0000256" key="7">
    <source>
        <dbReference type="SAM" id="MobiDB-lite"/>
    </source>
</evidence>
<evidence type="ECO:0000256" key="3">
    <source>
        <dbReference type="ARBA" id="ARBA00022771"/>
    </source>
</evidence>
<dbReference type="InterPro" id="IPR036236">
    <property type="entry name" value="Znf_C2H2_sf"/>
</dbReference>
<dbReference type="PROSITE" id="PS50157">
    <property type="entry name" value="ZINC_FINGER_C2H2_2"/>
    <property type="match status" value="3"/>
</dbReference>
<evidence type="ECO:0000313" key="9">
    <source>
        <dbReference type="EMBL" id="ORY34537.1"/>
    </source>
</evidence>
<dbReference type="GO" id="GO:0008270">
    <property type="term" value="F:zinc ion binding"/>
    <property type="evidence" value="ECO:0007669"/>
    <property type="project" value="UniProtKB-KW"/>
</dbReference>
<keyword evidence="3 6" id="KW-0863">Zinc-finger</keyword>
<dbReference type="GO" id="GO:0000978">
    <property type="term" value="F:RNA polymerase II cis-regulatory region sequence-specific DNA binding"/>
    <property type="evidence" value="ECO:0007669"/>
    <property type="project" value="TreeGrafter"/>
</dbReference>
<feature type="domain" description="C2H2-type" evidence="8">
    <location>
        <begin position="122"/>
        <end position="151"/>
    </location>
</feature>